<dbReference type="EMBL" id="CP060784">
    <property type="protein sequence ID" value="QNP51602.1"/>
    <property type="molecule type" value="Genomic_DNA"/>
</dbReference>
<gene>
    <name evidence="1" type="ORF">H9L05_16655</name>
</gene>
<accession>A0A7H0GTI6</accession>
<protein>
    <submittedName>
        <fullName evidence="1">Aspartyl protease family protein</fullName>
    </submittedName>
</protein>
<organism evidence="1 2">
    <name type="scientific">Hymenobacter qilianensis</name>
    <dbReference type="NCBI Taxonomy" id="1385715"/>
    <lineage>
        <taxon>Bacteria</taxon>
        <taxon>Pseudomonadati</taxon>
        <taxon>Bacteroidota</taxon>
        <taxon>Cytophagia</taxon>
        <taxon>Cytophagales</taxon>
        <taxon>Hymenobacteraceae</taxon>
        <taxon>Hymenobacter</taxon>
    </lineage>
</organism>
<dbReference type="GO" id="GO:0008233">
    <property type="term" value="F:peptidase activity"/>
    <property type="evidence" value="ECO:0007669"/>
    <property type="project" value="UniProtKB-KW"/>
</dbReference>
<name>A0A7H0GTI6_9BACT</name>
<sequence length="366" mass="40058">MATISPWLRLLEAPIATLQQFLSFCISLGACRSICGLLGGLFLLAAWPAFATAAPPDAEVFIDSPFRFKKASQQQVSMEYKAHGNLLIIPVFLNGKGPYNFLLDTGIATSLITNPKLGRQLGVQTTKAYNLSGVGKKAPVLAHRTNSVRVEFAGIEAPSINFIIVTKQVVAFEALLGIQIHGILGYDLFRSFIVSIHPTLGQITFTEPTAPRPTTDDSWSSLPIELDDSRPYITTNISLTGSQAIPLRLMLDTGANHALSLETASDPRLSLPPERQRADLGYGFSGLIQGYLGPIALLQLGAYQLRSLLTAFPDPHNLVDRVTVPRSGTLGFDVLRRFDLIIDYPHNRLLLRPNSDHREQFEQASL</sequence>
<reference evidence="1 2" key="1">
    <citation type="submission" date="2020-08" db="EMBL/GenBank/DDBJ databases">
        <title>Genome sequence of Hymenobacter qilianensis JCM 19763T.</title>
        <authorList>
            <person name="Hyun D.-W."/>
            <person name="Bae J.-W."/>
        </authorList>
    </citation>
    <scope>NUCLEOTIDE SEQUENCE [LARGE SCALE GENOMIC DNA]</scope>
    <source>
        <strain evidence="1 2">JCM 19763</strain>
    </source>
</reference>
<evidence type="ECO:0000313" key="2">
    <source>
        <dbReference type="Proteomes" id="UP000516093"/>
    </source>
</evidence>
<proteinExistence type="predicted"/>
<evidence type="ECO:0000313" key="1">
    <source>
        <dbReference type="EMBL" id="QNP51602.1"/>
    </source>
</evidence>
<dbReference type="GO" id="GO:0006508">
    <property type="term" value="P:proteolysis"/>
    <property type="evidence" value="ECO:0007669"/>
    <property type="project" value="UniProtKB-KW"/>
</dbReference>
<dbReference type="InterPro" id="IPR021109">
    <property type="entry name" value="Peptidase_aspartic_dom_sf"/>
</dbReference>
<keyword evidence="1" id="KW-0645">Protease</keyword>
<keyword evidence="2" id="KW-1185">Reference proteome</keyword>
<dbReference type="RefSeq" id="WP_187731881.1">
    <property type="nucleotide sequence ID" value="NZ_BMFN01000003.1"/>
</dbReference>
<dbReference type="KEGG" id="hqi:H9L05_16655"/>
<keyword evidence="1" id="KW-0378">Hydrolase</keyword>
<dbReference type="SUPFAM" id="SSF50630">
    <property type="entry name" value="Acid proteases"/>
    <property type="match status" value="1"/>
</dbReference>
<dbReference type="Proteomes" id="UP000516093">
    <property type="component" value="Chromosome"/>
</dbReference>
<dbReference type="Gene3D" id="2.40.70.10">
    <property type="entry name" value="Acid Proteases"/>
    <property type="match status" value="2"/>
</dbReference>
<dbReference type="Pfam" id="PF13650">
    <property type="entry name" value="Asp_protease_2"/>
    <property type="match status" value="1"/>
</dbReference>
<dbReference type="AlphaFoldDB" id="A0A7H0GTI6"/>